<feature type="transmembrane region" description="Helical" evidence="1">
    <location>
        <begin position="20"/>
        <end position="39"/>
    </location>
</feature>
<feature type="transmembrane region" description="Helical" evidence="1">
    <location>
        <begin position="45"/>
        <end position="64"/>
    </location>
</feature>
<proteinExistence type="predicted"/>
<dbReference type="NCBIfam" id="TIGR01167">
    <property type="entry name" value="LPXTG_anchor"/>
    <property type="match status" value="1"/>
</dbReference>
<gene>
    <name evidence="2" type="ORF">BX592_1462</name>
</gene>
<dbReference type="Proteomes" id="UP000295509">
    <property type="component" value="Unassembled WGS sequence"/>
</dbReference>
<accession>A0A4R8L3K5</accession>
<comment type="caution">
    <text evidence="2">The sequence shown here is derived from an EMBL/GenBank/DDBJ whole genome shotgun (WGS) entry which is preliminary data.</text>
</comment>
<keyword evidence="1" id="KW-0472">Membrane</keyword>
<dbReference type="EMBL" id="SORE01000046">
    <property type="protein sequence ID" value="TDY37043.1"/>
    <property type="molecule type" value="Genomic_DNA"/>
</dbReference>
<keyword evidence="1" id="KW-0812">Transmembrane</keyword>
<sequence length="80" mass="9052">MLDYSQQDELTGMEKKVYRYVACTMIGADLYLMVLVATGSAEGNIWVGLAGFLLLMIGVVFGWGRNKNVRVLDLRMFNKR</sequence>
<evidence type="ECO:0000313" key="2">
    <source>
        <dbReference type="EMBL" id="TDY37043.1"/>
    </source>
</evidence>
<organism evidence="2 3">
    <name type="scientific">Paraburkholderia rhizosphaerae</name>
    <dbReference type="NCBI Taxonomy" id="480658"/>
    <lineage>
        <taxon>Bacteria</taxon>
        <taxon>Pseudomonadati</taxon>
        <taxon>Pseudomonadota</taxon>
        <taxon>Betaproteobacteria</taxon>
        <taxon>Burkholderiales</taxon>
        <taxon>Burkholderiaceae</taxon>
        <taxon>Paraburkholderia</taxon>
    </lineage>
</organism>
<dbReference type="AlphaFoldDB" id="A0A4R8L3K5"/>
<protein>
    <submittedName>
        <fullName evidence="2">LPXTG-motif cell wall-anchored protein</fullName>
    </submittedName>
</protein>
<evidence type="ECO:0000256" key="1">
    <source>
        <dbReference type="SAM" id="Phobius"/>
    </source>
</evidence>
<keyword evidence="1" id="KW-1133">Transmembrane helix</keyword>
<dbReference type="RefSeq" id="WP_134197424.1">
    <property type="nucleotide sequence ID" value="NZ_JBHLUW010000048.1"/>
</dbReference>
<reference evidence="2 3" key="1">
    <citation type="submission" date="2019-03" db="EMBL/GenBank/DDBJ databases">
        <title>Genomic Encyclopedia of Type Strains, Phase III (KMG-III): the genomes of soil and plant-associated and newly described type strains.</title>
        <authorList>
            <person name="Whitman W."/>
        </authorList>
    </citation>
    <scope>NUCLEOTIDE SEQUENCE [LARGE SCALE GENOMIC DNA]</scope>
    <source>
        <strain evidence="2 3">LMG 29544</strain>
    </source>
</reference>
<evidence type="ECO:0000313" key="3">
    <source>
        <dbReference type="Proteomes" id="UP000295509"/>
    </source>
</evidence>
<keyword evidence="3" id="KW-1185">Reference proteome</keyword>
<name>A0A4R8L3K5_9BURK</name>